<protein>
    <recommendedName>
        <fullName evidence="1">HicB-like antitoxin of toxin-antitoxin system domain-containing protein</fullName>
    </recommendedName>
</protein>
<reference evidence="2 3" key="1">
    <citation type="journal article" date="2020" name="Microorganisms">
        <title>Osmotic Adaptation and Compatible Solute Biosynthesis of Phototrophic Bacteria as Revealed from Genome Analyses.</title>
        <authorList>
            <person name="Imhoff J.F."/>
            <person name="Rahn T."/>
            <person name="Kunzel S."/>
            <person name="Keller A."/>
            <person name="Neulinger S.C."/>
        </authorList>
    </citation>
    <scope>NUCLEOTIDE SEQUENCE [LARGE SCALE GENOMIC DNA]</scope>
    <source>
        <strain evidence="2 3">DSM 6210</strain>
    </source>
</reference>
<dbReference type="SUPFAM" id="SSF143100">
    <property type="entry name" value="TTHA1013/TTHA0281-like"/>
    <property type="match status" value="1"/>
</dbReference>
<accession>A0ABS1CDQ4</accession>
<dbReference type="InterPro" id="IPR051404">
    <property type="entry name" value="TA_system_antitoxin"/>
</dbReference>
<comment type="caution">
    <text evidence="2">The sequence shown here is derived from an EMBL/GenBank/DDBJ whole genome shotgun (WGS) entry which is preliminary data.</text>
</comment>
<dbReference type="Gene3D" id="3.30.160.250">
    <property type="match status" value="1"/>
</dbReference>
<dbReference type="InterPro" id="IPR035069">
    <property type="entry name" value="TTHA1013/TTHA0281-like"/>
</dbReference>
<gene>
    <name evidence="2" type="ORF">CKO31_04100</name>
</gene>
<feature type="domain" description="HicB-like antitoxin of toxin-antitoxin system" evidence="1">
    <location>
        <begin position="3"/>
        <end position="63"/>
    </location>
</feature>
<dbReference type="InterPro" id="IPR031807">
    <property type="entry name" value="HicB-like"/>
</dbReference>
<keyword evidence="3" id="KW-1185">Reference proteome</keyword>
<dbReference type="Pfam" id="PF15919">
    <property type="entry name" value="HicB_lk_antitox"/>
    <property type="match status" value="1"/>
</dbReference>
<name>A0ABS1CDQ4_9GAMM</name>
<proteinExistence type="predicted"/>
<dbReference type="PANTHER" id="PTHR34504:SF2">
    <property type="entry name" value="UPF0150 PROTEIN SSL0259"/>
    <property type="match status" value="1"/>
</dbReference>
<dbReference type="Proteomes" id="UP000748752">
    <property type="component" value="Unassembled WGS sequence"/>
</dbReference>
<evidence type="ECO:0000313" key="3">
    <source>
        <dbReference type="Proteomes" id="UP000748752"/>
    </source>
</evidence>
<evidence type="ECO:0000259" key="1">
    <source>
        <dbReference type="Pfam" id="PF15919"/>
    </source>
</evidence>
<dbReference type="PANTHER" id="PTHR34504">
    <property type="entry name" value="ANTITOXIN HICB"/>
    <property type="match status" value="1"/>
</dbReference>
<dbReference type="EMBL" id="NRRV01000006">
    <property type="protein sequence ID" value="MBK1629937.1"/>
    <property type="molecule type" value="Genomic_DNA"/>
</dbReference>
<evidence type="ECO:0000313" key="2">
    <source>
        <dbReference type="EMBL" id="MBK1629937.1"/>
    </source>
</evidence>
<sequence length="70" mass="7413">MRYTVILEQSPTSVGAYVPDLPGCIAAADTKAEALQLIAQAVELHLEDLKARGEPIPEPHSSSETIEVAA</sequence>
<organism evidence="2 3">
    <name type="scientific">Thiohalocapsa halophila</name>
    <dbReference type="NCBI Taxonomy" id="69359"/>
    <lineage>
        <taxon>Bacteria</taxon>
        <taxon>Pseudomonadati</taxon>
        <taxon>Pseudomonadota</taxon>
        <taxon>Gammaproteobacteria</taxon>
        <taxon>Chromatiales</taxon>
        <taxon>Chromatiaceae</taxon>
        <taxon>Thiohalocapsa</taxon>
    </lineage>
</organism>